<proteinExistence type="predicted"/>
<evidence type="ECO:0000313" key="2">
    <source>
        <dbReference type="Proteomes" id="UP000596742"/>
    </source>
</evidence>
<dbReference type="AlphaFoldDB" id="A0A8B6BZS8"/>
<comment type="caution">
    <text evidence="1">The sequence shown here is derived from an EMBL/GenBank/DDBJ whole genome shotgun (WGS) entry which is preliminary data.</text>
</comment>
<evidence type="ECO:0008006" key="3">
    <source>
        <dbReference type="Google" id="ProtNLM"/>
    </source>
</evidence>
<sequence>MAKVLIGWFIIYCFIGLFGTDGTLLDVHISKIVTGKVYFPMDQPVEEDKNYSLSQCILQCRSKSATCKMVIYDSSISDCGLISKFYDEKSLADCTEQVRSLRSDILAYQI</sequence>
<gene>
    <name evidence="1" type="ORF">MGAL_10B008678</name>
</gene>
<name>A0A8B6BZS8_MYTGA</name>
<protein>
    <recommendedName>
        <fullName evidence="3">Apple domain-containing protein</fullName>
    </recommendedName>
</protein>
<keyword evidence="2" id="KW-1185">Reference proteome</keyword>
<dbReference type="Proteomes" id="UP000596742">
    <property type="component" value="Unassembled WGS sequence"/>
</dbReference>
<accession>A0A8B6BZS8</accession>
<reference evidence="1" key="1">
    <citation type="submission" date="2018-11" db="EMBL/GenBank/DDBJ databases">
        <authorList>
            <person name="Alioto T."/>
            <person name="Alioto T."/>
        </authorList>
    </citation>
    <scope>NUCLEOTIDE SEQUENCE</scope>
</reference>
<organism evidence="1 2">
    <name type="scientific">Mytilus galloprovincialis</name>
    <name type="common">Mediterranean mussel</name>
    <dbReference type="NCBI Taxonomy" id="29158"/>
    <lineage>
        <taxon>Eukaryota</taxon>
        <taxon>Metazoa</taxon>
        <taxon>Spiralia</taxon>
        <taxon>Lophotrochozoa</taxon>
        <taxon>Mollusca</taxon>
        <taxon>Bivalvia</taxon>
        <taxon>Autobranchia</taxon>
        <taxon>Pteriomorphia</taxon>
        <taxon>Mytilida</taxon>
        <taxon>Mytiloidea</taxon>
        <taxon>Mytilidae</taxon>
        <taxon>Mytilinae</taxon>
        <taxon>Mytilus</taxon>
    </lineage>
</organism>
<evidence type="ECO:0000313" key="1">
    <source>
        <dbReference type="EMBL" id="VDH97244.1"/>
    </source>
</evidence>
<dbReference type="EMBL" id="UYJE01000883">
    <property type="protein sequence ID" value="VDH97244.1"/>
    <property type="molecule type" value="Genomic_DNA"/>
</dbReference>
<dbReference type="OrthoDB" id="10389378at2759"/>